<keyword evidence="8" id="KW-1185">Reference proteome</keyword>
<proteinExistence type="inferred from homology"/>
<dbReference type="Proteomes" id="UP000604825">
    <property type="component" value="Unassembled WGS sequence"/>
</dbReference>
<evidence type="ECO:0000256" key="5">
    <source>
        <dbReference type="ARBA" id="ARBA00023002"/>
    </source>
</evidence>
<evidence type="ECO:0000256" key="6">
    <source>
        <dbReference type="RuleBase" id="RU361177"/>
    </source>
</evidence>
<dbReference type="PANTHER" id="PTHR23023">
    <property type="entry name" value="DIMETHYLANILINE MONOOXYGENASE"/>
    <property type="match status" value="1"/>
</dbReference>
<sequence>MEKKRVVIVGAGVSGLTVCKHLLELGCQPTVFEADTMLGGVWARAMASTKLQTPRSMYQYSDFPWPESVTEEFPSHRQVAAYLDAYARHFGVLSCVRFGHRVAGMEYHGVGEQAMAAWEEWAGNGQAFGSGAGEWQLSVADADGHVETHKADFVVLCIGMFSGVPDIPTFPAGKGPEVFDGQVIHSMDYAKMGTSKAKEMIRGKRVTVVGYMKSALDIATECAEVNGTAHPCTMVVRTKHWIVPDYSVWGINGKNFTLNRFSELLIHKPGEGFLLSILATLLTPLRWAFYKLAESYYSIPMKKHGMVPDHSLFHALAAAFICVSPKDHYKRLEEGSIMLKKSKTFSLCKEGVLVEGEPSPVKSDVVIFGTGFKGDEKIKDMFTSEYFRSVAIGSESTTVPLYRVHKSCIKIPQLAVIGYSDTHSNIYASDIRAKWLARFLDGSFRLPNVAAMQKDVLEWEKYMKRYCGRYFRRSSIMILNTWYNDQLCRDMGCNPWRKKGFFSELFEVYGPGDYANLLSNSKSKEH</sequence>
<organism evidence="7 8">
    <name type="scientific">Miscanthus lutarioriparius</name>
    <dbReference type="NCBI Taxonomy" id="422564"/>
    <lineage>
        <taxon>Eukaryota</taxon>
        <taxon>Viridiplantae</taxon>
        <taxon>Streptophyta</taxon>
        <taxon>Embryophyta</taxon>
        <taxon>Tracheophyta</taxon>
        <taxon>Spermatophyta</taxon>
        <taxon>Magnoliopsida</taxon>
        <taxon>Liliopsida</taxon>
        <taxon>Poales</taxon>
        <taxon>Poaceae</taxon>
        <taxon>PACMAD clade</taxon>
        <taxon>Panicoideae</taxon>
        <taxon>Andropogonodae</taxon>
        <taxon>Andropogoneae</taxon>
        <taxon>Saccharinae</taxon>
        <taxon>Miscanthus</taxon>
    </lineage>
</organism>
<comment type="similarity">
    <text evidence="1 6">Belongs to the FMO family.</text>
</comment>
<accession>A0A811STE1</accession>
<dbReference type="EMBL" id="CAJGYO010000840">
    <property type="protein sequence ID" value="CAD6343812.1"/>
    <property type="molecule type" value="Genomic_DNA"/>
</dbReference>
<comment type="caution">
    <text evidence="7">The sequence shown here is derived from an EMBL/GenBank/DDBJ whole genome shotgun (WGS) entry which is preliminary data.</text>
</comment>
<dbReference type="EC" id="1.-.-.-" evidence="6"/>
<name>A0A811STE1_9POAL</name>
<dbReference type="GO" id="GO:0050661">
    <property type="term" value="F:NADP binding"/>
    <property type="evidence" value="ECO:0007669"/>
    <property type="project" value="InterPro"/>
</dbReference>
<dbReference type="FunFam" id="3.50.50.60:FF:000169">
    <property type="entry name" value="Flavin-containing monooxygenase"/>
    <property type="match status" value="1"/>
</dbReference>
<keyword evidence="4" id="KW-0521">NADP</keyword>
<dbReference type="InterPro" id="IPR050346">
    <property type="entry name" value="FMO-like"/>
</dbReference>
<dbReference type="GO" id="GO:0050660">
    <property type="term" value="F:flavin adenine dinucleotide binding"/>
    <property type="evidence" value="ECO:0007669"/>
    <property type="project" value="InterPro"/>
</dbReference>
<comment type="cofactor">
    <cofactor evidence="6">
        <name>FAD</name>
        <dbReference type="ChEBI" id="CHEBI:57692"/>
    </cofactor>
</comment>
<keyword evidence="3 6" id="KW-0274">FAD</keyword>
<evidence type="ECO:0000313" key="8">
    <source>
        <dbReference type="Proteomes" id="UP000604825"/>
    </source>
</evidence>
<keyword evidence="2 6" id="KW-0285">Flavoprotein</keyword>
<keyword evidence="5 6" id="KW-0560">Oxidoreductase</keyword>
<dbReference type="SUPFAM" id="SSF51905">
    <property type="entry name" value="FAD/NAD(P)-binding domain"/>
    <property type="match status" value="2"/>
</dbReference>
<protein>
    <recommendedName>
        <fullName evidence="6">Flavin-containing monooxygenase</fullName>
        <ecNumber evidence="6">1.-.-.-</ecNumber>
    </recommendedName>
</protein>
<dbReference type="AlphaFoldDB" id="A0A811STE1"/>
<dbReference type="Pfam" id="PF00743">
    <property type="entry name" value="FMO-like"/>
    <property type="match status" value="1"/>
</dbReference>
<evidence type="ECO:0000313" key="7">
    <source>
        <dbReference type="EMBL" id="CAD6343812.1"/>
    </source>
</evidence>
<evidence type="ECO:0000256" key="3">
    <source>
        <dbReference type="ARBA" id="ARBA00022827"/>
    </source>
</evidence>
<reference evidence="7" key="1">
    <citation type="submission" date="2020-10" db="EMBL/GenBank/DDBJ databases">
        <authorList>
            <person name="Han B."/>
            <person name="Lu T."/>
            <person name="Zhao Q."/>
            <person name="Huang X."/>
            <person name="Zhao Y."/>
        </authorList>
    </citation>
    <scope>NUCLEOTIDE SEQUENCE</scope>
</reference>
<dbReference type="OrthoDB" id="66881at2759"/>
<dbReference type="InterPro" id="IPR020946">
    <property type="entry name" value="Flavin_mOase-like"/>
</dbReference>
<evidence type="ECO:0000256" key="1">
    <source>
        <dbReference type="ARBA" id="ARBA00009183"/>
    </source>
</evidence>
<dbReference type="Gene3D" id="3.50.50.60">
    <property type="entry name" value="FAD/NAD(P)-binding domain"/>
    <property type="match status" value="2"/>
</dbReference>
<dbReference type="FunFam" id="3.50.50.60:FF:000170">
    <property type="entry name" value="Flavin-containing monooxygenase"/>
    <property type="match status" value="1"/>
</dbReference>
<evidence type="ECO:0000256" key="2">
    <source>
        <dbReference type="ARBA" id="ARBA00022630"/>
    </source>
</evidence>
<dbReference type="InterPro" id="IPR036188">
    <property type="entry name" value="FAD/NAD-bd_sf"/>
</dbReference>
<dbReference type="GO" id="GO:0004499">
    <property type="term" value="F:N,N-dimethylaniline monooxygenase activity"/>
    <property type="evidence" value="ECO:0007669"/>
    <property type="project" value="InterPro"/>
</dbReference>
<evidence type="ECO:0000256" key="4">
    <source>
        <dbReference type="ARBA" id="ARBA00022857"/>
    </source>
</evidence>
<dbReference type="InterPro" id="IPR000960">
    <property type="entry name" value="Flavin_mOase"/>
</dbReference>
<keyword evidence="6" id="KW-0503">Monooxygenase</keyword>
<gene>
    <name evidence="7" type="ORF">NCGR_LOCUS67910</name>
</gene>
<dbReference type="PIRSF" id="PIRSF000332">
    <property type="entry name" value="FMO"/>
    <property type="match status" value="1"/>
</dbReference>